<comment type="caution">
    <text evidence="1">The sequence shown here is derived from an EMBL/GenBank/DDBJ whole genome shotgun (WGS) entry which is preliminary data.</text>
</comment>
<organism evidence="1 2">
    <name type="scientific">Pseudomonas oryzihabitans</name>
    <dbReference type="NCBI Taxonomy" id="47885"/>
    <lineage>
        <taxon>Bacteria</taxon>
        <taxon>Pseudomonadati</taxon>
        <taxon>Pseudomonadota</taxon>
        <taxon>Gammaproteobacteria</taxon>
        <taxon>Pseudomonadales</taxon>
        <taxon>Pseudomonadaceae</taxon>
        <taxon>Pseudomonas</taxon>
    </lineage>
</organism>
<name>A0AAJ2C2G6_9PSED</name>
<reference evidence="1" key="1">
    <citation type="submission" date="2023-08" db="EMBL/GenBank/DDBJ databases">
        <title>Functional and genomic diversity of the sorghum phyllosphere microbiome.</title>
        <authorList>
            <person name="Shade A."/>
        </authorList>
    </citation>
    <scope>NUCLEOTIDE SEQUENCE</scope>
    <source>
        <strain evidence="1">SORGH_AS_0201</strain>
    </source>
</reference>
<sequence length="487" mass="54901">MKRTFKSIECALDEELIRVERNKPKPETLQAVEPSAVKQAIRDILSLEPDKPVPATENELVLFNKLYCLMSSHNRKWLSETQIALPYADLIAPKGPREAELKSRLHENYGEDESAPPRRGIALRNYFLDLLSMCLAQEEFDKYPHLLTLFEDGQPESGLTPVKESGAWYVLTHFQQKFFLAEKSVRPVPPSGATLADLSKPDYINHVHEKIFARLPDKVASSPWRAAVAANEVTSDSLFSRLLLNVALNRFILEQWAYVRRVQAAAPIQQGLVAELEKVAPNGIVSLLQDLETEDGFDYAALTKSLLTEHLNGRNNLLTPNMLSRIDQQANAITESALLKEFSGDVEINRSFLRFPVITTAMAWLALTYSYLHSGLYPDDDPNVRSPVSKLISRRSTIIVNGQHMVSLRRLVSSLMSTQMWAYPSTDRLRLHIRQVGDVRAFFVSQLKGAFKQTSLAQWDSVMMSEYSPEQVAQAFKVVGLPARPLV</sequence>
<dbReference type="AlphaFoldDB" id="A0AAJ2C2G6"/>
<protein>
    <submittedName>
        <fullName evidence="1">Uncharacterized protein</fullName>
    </submittedName>
</protein>
<dbReference type="EMBL" id="JAVJAF010000001">
    <property type="protein sequence ID" value="MDR6236918.1"/>
    <property type="molecule type" value="Genomic_DNA"/>
</dbReference>
<proteinExistence type="predicted"/>
<accession>A0AAJ2C2G6</accession>
<evidence type="ECO:0000313" key="1">
    <source>
        <dbReference type="EMBL" id="MDR6236918.1"/>
    </source>
</evidence>
<dbReference type="RefSeq" id="WP_309761930.1">
    <property type="nucleotide sequence ID" value="NZ_JAVJAF010000001.1"/>
</dbReference>
<evidence type="ECO:0000313" key="2">
    <source>
        <dbReference type="Proteomes" id="UP001268036"/>
    </source>
</evidence>
<gene>
    <name evidence="1" type="ORF">QE440_004659</name>
</gene>
<dbReference type="Proteomes" id="UP001268036">
    <property type="component" value="Unassembled WGS sequence"/>
</dbReference>